<gene>
    <name evidence="2" type="ORF">EV147_3693</name>
</gene>
<evidence type="ECO:0000313" key="2">
    <source>
        <dbReference type="EMBL" id="RZT36374.1"/>
    </source>
</evidence>
<dbReference type="AlphaFoldDB" id="A0A4Q7RRY3"/>
<reference evidence="2 3" key="1">
    <citation type="journal article" date="2015" name="Stand. Genomic Sci.">
        <title>Genomic Encyclopedia of Bacterial and Archaeal Type Strains, Phase III: the genomes of soil and plant-associated and newly described type strains.</title>
        <authorList>
            <person name="Whitman W.B."/>
            <person name="Woyke T."/>
            <person name="Klenk H.P."/>
            <person name="Zhou Y."/>
            <person name="Lilburn T.G."/>
            <person name="Beck B.J."/>
            <person name="De Vos P."/>
            <person name="Vandamme P."/>
            <person name="Eisen J.A."/>
            <person name="Garrity G."/>
            <person name="Hugenholtz P."/>
            <person name="Kyrpides N.C."/>
        </authorList>
    </citation>
    <scope>NUCLEOTIDE SEQUENCE [LARGE SCALE GENOMIC DNA]</scope>
    <source>
        <strain evidence="2 3">ASC-9842</strain>
    </source>
</reference>
<dbReference type="RefSeq" id="WP_130392655.1">
    <property type="nucleotide sequence ID" value="NZ_SGXM01000005.1"/>
</dbReference>
<protein>
    <submittedName>
        <fullName evidence="2">Uncharacterized protein</fullName>
    </submittedName>
</protein>
<evidence type="ECO:0000256" key="1">
    <source>
        <dbReference type="SAM" id="MobiDB-lite"/>
    </source>
</evidence>
<feature type="region of interest" description="Disordered" evidence="1">
    <location>
        <begin position="1"/>
        <end position="62"/>
    </location>
</feature>
<proteinExistence type="predicted"/>
<name>A0A4Q7RRY3_9BURK</name>
<keyword evidence="3" id="KW-1185">Reference proteome</keyword>
<comment type="caution">
    <text evidence="2">The sequence shown here is derived from an EMBL/GenBank/DDBJ whole genome shotgun (WGS) entry which is preliminary data.</text>
</comment>
<dbReference type="EMBL" id="SGXM01000005">
    <property type="protein sequence ID" value="RZT36374.1"/>
    <property type="molecule type" value="Genomic_DNA"/>
</dbReference>
<organism evidence="2 3">
    <name type="scientific">Cupriavidus agavae</name>
    <dbReference type="NCBI Taxonomy" id="1001822"/>
    <lineage>
        <taxon>Bacteria</taxon>
        <taxon>Pseudomonadati</taxon>
        <taxon>Pseudomonadota</taxon>
        <taxon>Betaproteobacteria</taxon>
        <taxon>Burkholderiales</taxon>
        <taxon>Burkholderiaceae</taxon>
        <taxon>Cupriavidus</taxon>
    </lineage>
</organism>
<sequence length="62" mass="6534">MRKHDNPPSGKSQDMTSGMADPSDGGKDATAPGHPRKTSFAAFLASIPKDESDDGSDFARIQ</sequence>
<dbReference type="Proteomes" id="UP000291078">
    <property type="component" value="Unassembled WGS sequence"/>
</dbReference>
<evidence type="ECO:0000313" key="3">
    <source>
        <dbReference type="Proteomes" id="UP000291078"/>
    </source>
</evidence>
<accession>A0A4Q7RRY3</accession>